<dbReference type="PANTHER" id="PTHR15077">
    <property type="entry name" value="FAS-ASSOCIATING DEATH DOMAIN-CONTAINING PROTEIN FADD"/>
    <property type="match status" value="1"/>
</dbReference>
<dbReference type="SMART" id="SM00005">
    <property type="entry name" value="DEATH"/>
    <property type="match status" value="1"/>
</dbReference>
<dbReference type="Pfam" id="PF00531">
    <property type="entry name" value="Death"/>
    <property type="match status" value="1"/>
</dbReference>
<proteinExistence type="predicted"/>
<dbReference type="CDD" id="cd01670">
    <property type="entry name" value="Death"/>
    <property type="match status" value="1"/>
</dbReference>
<evidence type="ECO:0000259" key="1">
    <source>
        <dbReference type="PROSITE" id="PS50017"/>
    </source>
</evidence>
<dbReference type="PROSITE" id="PS50017">
    <property type="entry name" value="DEATH_DOMAIN"/>
    <property type="match status" value="1"/>
</dbReference>
<dbReference type="InterPro" id="IPR011029">
    <property type="entry name" value="DEATH-like_dom_sf"/>
</dbReference>
<evidence type="ECO:0000313" key="2">
    <source>
        <dbReference type="EMBL" id="RMX49407.1"/>
    </source>
</evidence>
<name>A0A3M6U700_POCDA</name>
<dbReference type="AlphaFoldDB" id="A0A3M6U700"/>
<gene>
    <name evidence="2" type="ORF">pdam_00015299</name>
</gene>
<organism evidence="2 3">
    <name type="scientific">Pocillopora damicornis</name>
    <name type="common">Cauliflower coral</name>
    <name type="synonym">Millepora damicornis</name>
    <dbReference type="NCBI Taxonomy" id="46731"/>
    <lineage>
        <taxon>Eukaryota</taxon>
        <taxon>Metazoa</taxon>
        <taxon>Cnidaria</taxon>
        <taxon>Anthozoa</taxon>
        <taxon>Hexacorallia</taxon>
        <taxon>Scleractinia</taxon>
        <taxon>Astrocoeniina</taxon>
        <taxon>Pocilloporidae</taxon>
        <taxon>Pocillopora</taxon>
    </lineage>
</organism>
<dbReference type="Proteomes" id="UP000275408">
    <property type="component" value="Unassembled WGS sequence"/>
</dbReference>
<dbReference type="SUPFAM" id="SSF47986">
    <property type="entry name" value="DEATH domain"/>
    <property type="match status" value="1"/>
</dbReference>
<accession>A0A3M6U700</accession>
<dbReference type="InterPro" id="IPR000488">
    <property type="entry name" value="Death_dom"/>
</dbReference>
<protein>
    <recommendedName>
        <fullName evidence="1">Death domain-containing protein</fullName>
    </recommendedName>
</protein>
<keyword evidence="3" id="KW-1185">Reference proteome</keyword>
<feature type="domain" description="Death" evidence="1">
    <location>
        <begin position="53"/>
        <end position="135"/>
    </location>
</feature>
<dbReference type="InterPro" id="IPR016729">
    <property type="entry name" value="FADD"/>
</dbReference>
<dbReference type="GO" id="GO:0007165">
    <property type="term" value="P:signal transduction"/>
    <property type="evidence" value="ECO:0007669"/>
    <property type="project" value="InterPro"/>
</dbReference>
<reference evidence="2 3" key="1">
    <citation type="journal article" date="2018" name="Sci. Rep.">
        <title>Comparative analysis of the Pocillopora damicornis genome highlights role of immune system in coral evolution.</title>
        <authorList>
            <person name="Cunning R."/>
            <person name="Bay R.A."/>
            <person name="Gillette P."/>
            <person name="Baker A.C."/>
            <person name="Traylor-Knowles N."/>
        </authorList>
    </citation>
    <scope>NUCLEOTIDE SEQUENCE [LARGE SCALE GENOMIC DNA]</scope>
    <source>
        <strain evidence="2">RSMAS</strain>
        <tissue evidence="2">Whole animal</tissue>
    </source>
</reference>
<evidence type="ECO:0000313" key="3">
    <source>
        <dbReference type="Proteomes" id="UP000275408"/>
    </source>
</evidence>
<dbReference type="Gene3D" id="1.10.533.10">
    <property type="entry name" value="Death Domain, Fas"/>
    <property type="match status" value="1"/>
</dbReference>
<sequence>MLRFICYRNLFRNVLYPTPKERREVTFVVTENHSNFLVANVAVQTEVRKTIVTLQIATLFKKIIGNCWKDVGAFLGVPEDELDSIDKSNKSDQEKAGAMLKLWRDREGHRATVGRLETALNQIEQQRIADRLLGI</sequence>
<comment type="caution">
    <text evidence="2">The sequence shown here is derived from an EMBL/GenBank/DDBJ whole genome shotgun (WGS) entry which is preliminary data.</text>
</comment>
<dbReference type="EMBL" id="RCHS01002142">
    <property type="protein sequence ID" value="RMX49407.1"/>
    <property type="molecule type" value="Genomic_DNA"/>
</dbReference>